<dbReference type="GO" id="GO:0061630">
    <property type="term" value="F:ubiquitin protein ligase activity"/>
    <property type="evidence" value="ECO:0000318"/>
    <property type="project" value="GO_Central"/>
</dbReference>
<dbReference type="SMART" id="SM00184">
    <property type="entry name" value="RING"/>
    <property type="match status" value="1"/>
</dbReference>
<evidence type="ECO:0000256" key="3">
    <source>
        <dbReference type="ARBA" id="ARBA00022679"/>
    </source>
</evidence>
<dbReference type="FunFam" id="3.30.40.10:FF:000022">
    <property type="entry name" value="E3 ubiquitin-protein ligase RING1-like"/>
    <property type="match status" value="1"/>
</dbReference>
<dbReference type="EMBL" id="CM007901">
    <property type="protein sequence ID" value="OTG06026.1"/>
    <property type="molecule type" value="Genomic_DNA"/>
</dbReference>
<feature type="domain" description="RING-type" evidence="10">
    <location>
        <begin position="308"/>
        <end position="349"/>
    </location>
</feature>
<evidence type="ECO:0000256" key="4">
    <source>
        <dbReference type="ARBA" id="ARBA00022723"/>
    </source>
</evidence>
<dbReference type="GO" id="GO:0006511">
    <property type="term" value="P:ubiquitin-dependent protein catabolic process"/>
    <property type="evidence" value="ECO:0000318"/>
    <property type="project" value="GO_Central"/>
</dbReference>
<evidence type="ECO:0000259" key="10">
    <source>
        <dbReference type="PROSITE" id="PS50089"/>
    </source>
</evidence>
<dbReference type="InParanoid" id="A0A251T690"/>
<protein>
    <recommendedName>
        <fullName evidence="2">RING-type E3 ubiquitin transferase</fullName>
        <ecNumber evidence="2">2.3.2.27</ecNumber>
    </recommendedName>
</protein>
<keyword evidence="12" id="KW-1185">Reference proteome</keyword>
<dbReference type="SUPFAM" id="SSF57850">
    <property type="entry name" value="RING/U-box"/>
    <property type="match status" value="1"/>
</dbReference>
<dbReference type="PANTHER" id="PTHR15710">
    <property type="entry name" value="E3 UBIQUITIN-PROTEIN LIGASE PRAJA"/>
    <property type="match status" value="1"/>
</dbReference>
<evidence type="ECO:0000256" key="8">
    <source>
        <dbReference type="PROSITE-ProRule" id="PRU00175"/>
    </source>
</evidence>
<evidence type="ECO:0000256" key="6">
    <source>
        <dbReference type="ARBA" id="ARBA00022786"/>
    </source>
</evidence>
<gene>
    <name evidence="11" type="ORF">HannXRQ_Chr12g0380161</name>
</gene>
<evidence type="ECO:0000313" key="12">
    <source>
        <dbReference type="Proteomes" id="UP000215914"/>
    </source>
</evidence>
<dbReference type="InterPro" id="IPR013083">
    <property type="entry name" value="Znf_RING/FYVE/PHD"/>
</dbReference>
<evidence type="ECO:0000256" key="5">
    <source>
        <dbReference type="ARBA" id="ARBA00022771"/>
    </source>
</evidence>
<evidence type="ECO:0000256" key="7">
    <source>
        <dbReference type="ARBA" id="ARBA00022833"/>
    </source>
</evidence>
<sequence length="381" mass="42539">MADISNLQSPHTPHHHTLEQQPQISSAQTLANNSVDIVNANDQHAPYIFNFDPFSPHNSSFFAPYSSSSYRQVNSNTCSSCCSSEPELESESESESDCLDSTVYPDCLYGHDEEYDQMDYITDLFDSRGEIEREFSRGETDFIDPGTNVSEGEYFVSNNIEELGLGLRVASIESDSDTEELLLGEVAEQNDDRIERSELSFDTDRVDERDGSISVIDRIEEISVSSDGEATVGVLEWEILMAVNNLERDLEFATDGGEGFVYTAEFDTLIGQFMETVRALRGGPPAAKSVIDNLPLVADAKEGDDEMCAVCKDEISMGEKVAQLPCRHVYHGECIVPWLSIRNTCPVCRFELPTDDVDYERSKNRENDDELRVGYGFDLSP</sequence>
<proteinExistence type="predicted"/>
<feature type="compositionally biased region" description="Polar residues" evidence="9">
    <location>
        <begin position="1"/>
        <end position="11"/>
    </location>
</feature>
<dbReference type="Pfam" id="PF13639">
    <property type="entry name" value="zf-RING_2"/>
    <property type="match status" value="1"/>
</dbReference>
<dbReference type="AlphaFoldDB" id="A0A251T690"/>
<evidence type="ECO:0000313" key="11">
    <source>
        <dbReference type="EMBL" id="OTG06026.1"/>
    </source>
</evidence>
<dbReference type="PANTHER" id="PTHR15710:SF108">
    <property type="entry name" value="OS03G0286100 PROTEIN"/>
    <property type="match status" value="1"/>
</dbReference>
<feature type="region of interest" description="Disordered" evidence="9">
    <location>
        <begin position="1"/>
        <end position="24"/>
    </location>
</feature>
<dbReference type="InterPro" id="IPR001841">
    <property type="entry name" value="Znf_RING"/>
</dbReference>
<dbReference type="OMA" id="WEILMAV"/>
<evidence type="ECO:0000256" key="2">
    <source>
        <dbReference type="ARBA" id="ARBA00012483"/>
    </source>
</evidence>
<accession>A0A251T690</accession>
<evidence type="ECO:0000256" key="9">
    <source>
        <dbReference type="SAM" id="MobiDB-lite"/>
    </source>
</evidence>
<reference evidence="12" key="1">
    <citation type="journal article" date="2017" name="Nature">
        <title>The sunflower genome provides insights into oil metabolism, flowering and Asterid evolution.</title>
        <authorList>
            <person name="Badouin H."/>
            <person name="Gouzy J."/>
            <person name="Grassa C.J."/>
            <person name="Murat F."/>
            <person name="Staton S.E."/>
            <person name="Cottret L."/>
            <person name="Lelandais-Briere C."/>
            <person name="Owens G.L."/>
            <person name="Carrere S."/>
            <person name="Mayjonade B."/>
            <person name="Legrand L."/>
            <person name="Gill N."/>
            <person name="Kane N.C."/>
            <person name="Bowers J.E."/>
            <person name="Hubner S."/>
            <person name="Bellec A."/>
            <person name="Berard A."/>
            <person name="Berges H."/>
            <person name="Blanchet N."/>
            <person name="Boniface M.C."/>
            <person name="Brunel D."/>
            <person name="Catrice O."/>
            <person name="Chaidir N."/>
            <person name="Claudel C."/>
            <person name="Donnadieu C."/>
            <person name="Faraut T."/>
            <person name="Fievet G."/>
            <person name="Helmstetter N."/>
            <person name="King M."/>
            <person name="Knapp S.J."/>
            <person name="Lai Z."/>
            <person name="Le Paslier M.C."/>
            <person name="Lippi Y."/>
            <person name="Lorenzon L."/>
            <person name="Mandel J.R."/>
            <person name="Marage G."/>
            <person name="Marchand G."/>
            <person name="Marquand E."/>
            <person name="Bret-Mestries E."/>
            <person name="Morien E."/>
            <person name="Nambeesan S."/>
            <person name="Nguyen T."/>
            <person name="Pegot-Espagnet P."/>
            <person name="Pouilly N."/>
            <person name="Raftis F."/>
            <person name="Sallet E."/>
            <person name="Schiex T."/>
            <person name="Thomas J."/>
            <person name="Vandecasteele C."/>
            <person name="Vares D."/>
            <person name="Vear F."/>
            <person name="Vautrin S."/>
            <person name="Crespi M."/>
            <person name="Mangin B."/>
            <person name="Burke J.M."/>
            <person name="Salse J."/>
            <person name="Munos S."/>
            <person name="Vincourt P."/>
            <person name="Rieseberg L.H."/>
            <person name="Langlade N.B."/>
        </authorList>
    </citation>
    <scope>NUCLEOTIDE SEQUENCE [LARGE SCALE GENOMIC DNA]</scope>
    <source>
        <strain evidence="12">cv. SF193</strain>
    </source>
</reference>
<dbReference type="Gene3D" id="3.30.40.10">
    <property type="entry name" value="Zinc/RING finger domain, C3HC4 (zinc finger)"/>
    <property type="match status" value="1"/>
</dbReference>
<evidence type="ECO:0000256" key="1">
    <source>
        <dbReference type="ARBA" id="ARBA00000900"/>
    </source>
</evidence>
<dbReference type="PROSITE" id="PS50089">
    <property type="entry name" value="ZF_RING_2"/>
    <property type="match status" value="1"/>
</dbReference>
<dbReference type="OrthoDB" id="8062037at2759"/>
<dbReference type="Proteomes" id="UP000215914">
    <property type="component" value="Chromosome 12"/>
</dbReference>
<keyword evidence="4" id="KW-0479">Metal-binding</keyword>
<keyword evidence="5 8" id="KW-0863">Zinc-finger</keyword>
<organism evidence="11 12">
    <name type="scientific">Helianthus annuus</name>
    <name type="common">Common sunflower</name>
    <dbReference type="NCBI Taxonomy" id="4232"/>
    <lineage>
        <taxon>Eukaryota</taxon>
        <taxon>Viridiplantae</taxon>
        <taxon>Streptophyta</taxon>
        <taxon>Embryophyta</taxon>
        <taxon>Tracheophyta</taxon>
        <taxon>Spermatophyta</taxon>
        <taxon>Magnoliopsida</taxon>
        <taxon>eudicotyledons</taxon>
        <taxon>Gunneridae</taxon>
        <taxon>Pentapetalae</taxon>
        <taxon>asterids</taxon>
        <taxon>campanulids</taxon>
        <taxon>Asterales</taxon>
        <taxon>Asteraceae</taxon>
        <taxon>Asteroideae</taxon>
        <taxon>Heliantheae alliance</taxon>
        <taxon>Heliantheae</taxon>
        <taxon>Helianthus</taxon>
    </lineage>
</organism>
<keyword evidence="6" id="KW-0833">Ubl conjugation pathway</keyword>
<keyword evidence="7" id="KW-0862">Zinc</keyword>
<dbReference type="EC" id="2.3.2.27" evidence="2"/>
<dbReference type="GO" id="GO:0008270">
    <property type="term" value="F:zinc ion binding"/>
    <property type="evidence" value="ECO:0007669"/>
    <property type="project" value="UniProtKB-KW"/>
</dbReference>
<dbReference type="FunCoup" id="A0A251T690">
    <property type="interactions" value="224"/>
</dbReference>
<comment type="catalytic activity">
    <reaction evidence="1">
        <text>S-ubiquitinyl-[E2 ubiquitin-conjugating enzyme]-L-cysteine + [acceptor protein]-L-lysine = [E2 ubiquitin-conjugating enzyme]-L-cysteine + N(6)-ubiquitinyl-[acceptor protein]-L-lysine.</text>
        <dbReference type="EC" id="2.3.2.27"/>
    </reaction>
</comment>
<keyword evidence="3" id="KW-0808">Transferase</keyword>
<name>A0A251T690_HELAN</name>